<name>A0A087TJ86_STEMI</name>
<comment type="cofactor">
    <cofactor evidence="1">
        <name>FAD</name>
        <dbReference type="ChEBI" id="CHEBI:57692"/>
    </cofactor>
</comment>
<dbReference type="InterPro" id="IPR050346">
    <property type="entry name" value="FMO-like"/>
</dbReference>
<comment type="similarity">
    <text evidence="2">Belongs to the FMO family.</text>
</comment>
<keyword evidence="3" id="KW-0285">Flavoprotein</keyword>
<reference evidence="8 9" key="1">
    <citation type="submission" date="2013-11" db="EMBL/GenBank/DDBJ databases">
        <title>Genome sequencing of Stegodyphus mimosarum.</title>
        <authorList>
            <person name="Bechsgaard J."/>
        </authorList>
    </citation>
    <scope>NUCLEOTIDE SEQUENCE [LARGE SCALE GENOMIC DNA]</scope>
</reference>
<dbReference type="OMA" id="FRHREVM"/>
<feature type="non-terminal residue" evidence="8">
    <location>
        <position position="433"/>
    </location>
</feature>
<dbReference type="InterPro" id="IPR036188">
    <property type="entry name" value="FAD/NAD-bd_sf"/>
</dbReference>
<evidence type="ECO:0000256" key="1">
    <source>
        <dbReference type="ARBA" id="ARBA00001974"/>
    </source>
</evidence>
<sequence>MAGTVNHSRIKVAVIGAGAAGLCAGRHLISEPEKFQFDIFEQQDDVGGTWRYSPRVGSDEYGLPVHSSMYKNLKTNLPKEVMAFPDFPFPDCDGQSFLHHTVVLQYLEEYAKQYGLYTHIKFHTLVENVEPVEHSNDKVEWIVDIQDVASNERARFVYDAVMVCNGHYSVPYIPEIPGLDTFDGLLMHSHDYREESKFQNLKVVVLGAGASGIDIAIEISKVAAEVVLSHNTPPKTSRLLPNMTQEKGIESVQKSSVTFIGGKKYQCDAILICTGYLYTYPFFHPKCKIEIGDQKVSPLYLHLFHIDYPTLAIWAVPKLIIPFPIYDQQVKVFLKFLKGIVKLPSKEEMRGDAERDFLKRLESGFKPRHAHVMPGDFQWEYDDKLSELGKIKPIPDAVRNLFKHVHFTRTQDVLNYKNVNYSILDEKTFLEIE</sequence>
<proteinExistence type="inferred from homology"/>
<evidence type="ECO:0000256" key="7">
    <source>
        <dbReference type="ARBA" id="ARBA00023033"/>
    </source>
</evidence>
<dbReference type="SUPFAM" id="SSF51905">
    <property type="entry name" value="FAD/NAD(P)-binding domain"/>
    <property type="match status" value="2"/>
</dbReference>
<evidence type="ECO:0000256" key="4">
    <source>
        <dbReference type="ARBA" id="ARBA00022827"/>
    </source>
</evidence>
<keyword evidence="7 8" id="KW-0503">Monooxygenase</keyword>
<dbReference type="GO" id="GO:0004499">
    <property type="term" value="F:N,N-dimethylaniline monooxygenase activity"/>
    <property type="evidence" value="ECO:0007669"/>
    <property type="project" value="InterPro"/>
</dbReference>
<dbReference type="Gene3D" id="3.50.50.60">
    <property type="entry name" value="FAD/NAD(P)-binding domain"/>
    <property type="match status" value="2"/>
</dbReference>
<accession>A0A087TJ86</accession>
<dbReference type="OrthoDB" id="6418573at2759"/>
<dbReference type="FunFam" id="3.50.50.60:FF:000138">
    <property type="entry name" value="Flavin-containing monooxygenase"/>
    <property type="match status" value="1"/>
</dbReference>
<keyword evidence="9" id="KW-1185">Reference proteome</keyword>
<protein>
    <submittedName>
        <fullName evidence="8">Flavin-containing monooxygenase FMO GS-OX-like 2</fullName>
    </submittedName>
</protein>
<dbReference type="GO" id="GO:0050661">
    <property type="term" value="F:NADP binding"/>
    <property type="evidence" value="ECO:0007669"/>
    <property type="project" value="InterPro"/>
</dbReference>
<gene>
    <name evidence="8" type="ORF">X975_23032</name>
</gene>
<evidence type="ECO:0000256" key="2">
    <source>
        <dbReference type="ARBA" id="ARBA00009183"/>
    </source>
</evidence>
<evidence type="ECO:0000313" key="8">
    <source>
        <dbReference type="EMBL" id="KFM65175.1"/>
    </source>
</evidence>
<dbReference type="AlphaFoldDB" id="A0A087TJ86"/>
<dbReference type="PRINTS" id="PR00370">
    <property type="entry name" value="FMOXYGENASE"/>
</dbReference>
<dbReference type="InterPro" id="IPR020946">
    <property type="entry name" value="Flavin_mOase-like"/>
</dbReference>
<evidence type="ECO:0000256" key="5">
    <source>
        <dbReference type="ARBA" id="ARBA00022857"/>
    </source>
</evidence>
<dbReference type="Pfam" id="PF00743">
    <property type="entry name" value="FMO-like"/>
    <property type="match status" value="2"/>
</dbReference>
<keyword evidence="5" id="KW-0521">NADP</keyword>
<organism evidence="8 9">
    <name type="scientific">Stegodyphus mimosarum</name>
    <name type="common">African social velvet spider</name>
    <dbReference type="NCBI Taxonomy" id="407821"/>
    <lineage>
        <taxon>Eukaryota</taxon>
        <taxon>Metazoa</taxon>
        <taxon>Ecdysozoa</taxon>
        <taxon>Arthropoda</taxon>
        <taxon>Chelicerata</taxon>
        <taxon>Arachnida</taxon>
        <taxon>Araneae</taxon>
        <taxon>Araneomorphae</taxon>
        <taxon>Entelegynae</taxon>
        <taxon>Eresoidea</taxon>
        <taxon>Eresidae</taxon>
        <taxon>Stegodyphus</taxon>
    </lineage>
</organism>
<dbReference type="GO" id="GO:0050660">
    <property type="term" value="F:flavin adenine dinucleotide binding"/>
    <property type="evidence" value="ECO:0007669"/>
    <property type="project" value="InterPro"/>
</dbReference>
<keyword evidence="6" id="KW-0560">Oxidoreductase</keyword>
<evidence type="ECO:0000256" key="3">
    <source>
        <dbReference type="ARBA" id="ARBA00022630"/>
    </source>
</evidence>
<evidence type="ECO:0000313" key="9">
    <source>
        <dbReference type="Proteomes" id="UP000054359"/>
    </source>
</evidence>
<keyword evidence="4" id="KW-0274">FAD</keyword>
<dbReference type="Proteomes" id="UP000054359">
    <property type="component" value="Unassembled WGS sequence"/>
</dbReference>
<dbReference type="STRING" id="407821.A0A087TJ86"/>
<dbReference type="InterPro" id="IPR000960">
    <property type="entry name" value="Flavin_mOase"/>
</dbReference>
<evidence type="ECO:0000256" key="6">
    <source>
        <dbReference type="ARBA" id="ARBA00023002"/>
    </source>
</evidence>
<dbReference type="PANTHER" id="PTHR23023">
    <property type="entry name" value="DIMETHYLANILINE MONOOXYGENASE"/>
    <property type="match status" value="1"/>
</dbReference>
<dbReference type="EMBL" id="KK115465">
    <property type="protein sequence ID" value="KFM65175.1"/>
    <property type="molecule type" value="Genomic_DNA"/>
</dbReference>